<proteinExistence type="predicted"/>
<dbReference type="Proteomes" id="UP000325313">
    <property type="component" value="Unassembled WGS sequence"/>
</dbReference>
<keyword evidence="2" id="KW-0862">Zinc</keyword>
<dbReference type="InterPro" id="IPR036236">
    <property type="entry name" value="Znf_C2H2_sf"/>
</dbReference>
<evidence type="ECO:0000313" key="3">
    <source>
        <dbReference type="EMBL" id="KAA1105255.1"/>
    </source>
</evidence>
<evidence type="ECO:0000313" key="4">
    <source>
        <dbReference type="Proteomes" id="UP000325313"/>
    </source>
</evidence>
<sequence>MKRTIHDDTYPKLSNSPSINRWYKVVLPPSDGDGLSSEEKAPTTLVVGLQSLDKEQDELDEQWDDWVEDESTPTSTLVYPSVTAPSVQAALEHDLNTHGFCFRSLIKKLKLDAIGRIKLINWICSGPLNSWPKIKLENLSEDEAWLRQDSEEWMVPSLPDNGMLQFDFDEDLDVDETSITARSVNGRSGADQPTHSIDLNERLLATQKELEDLRALLHCTIYDNTDYNYHTPDTPTGQIK</sequence>
<dbReference type="PANTHER" id="PTHR13267">
    <property type="entry name" value="ZINC FINGER PROTEIN 277"/>
    <property type="match status" value="1"/>
</dbReference>
<reference evidence="3 4" key="1">
    <citation type="submission" date="2019-05" db="EMBL/GenBank/DDBJ databases">
        <title>Emergence of the Ug99 lineage of the wheat stem rust pathogen through somatic hybridization.</title>
        <authorList>
            <person name="Li F."/>
            <person name="Upadhyaya N.M."/>
            <person name="Sperschneider J."/>
            <person name="Matny O."/>
            <person name="Nguyen-Phuc H."/>
            <person name="Mago R."/>
            <person name="Raley C."/>
            <person name="Miller M.E."/>
            <person name="Silverstein K.A.T."/>
            <person name="Henningsen E."/>
            <person name="Hirsch C.D."/>
            <person name="Visser B."/>
            <person name="Pretorius Z.A."/>
            <person name="Steffenson B.J."/>
            <person name="Schwessinger B."/>
            <person name="Dodds P.N."/>
            <person name="Figueroa M."/>
        </authorList>
    </citation>
    <scope>NUCLEOTIDE SEQUENCE [LARGE SCALE GENOMIC DNA]</scope>
    <source>
        <strain evidence="3 4">Ug99</strain>
    </source>
</reference>
<comment type="caution">
    <text evidence="3">The sequence shown here is derived from an EMBL/GenBank/DDBJ whole genome shotgun (WGS) entry which is preliminary data.</text>
</comment>
<keyword evidence="1" id="KW-0479">Metal-binding</keyword>
<evidence type="ECO:0000256" key="2">
    <source>
        <dbReference type="ARBA" id="ARBA00022833"/>
    </source>
</evidence>
<protein>
    <submittedName>
        <fullName evidence="3">Uncharacterized protein</fullName>
    </submittedName>
</protein>
<dbReference type="SUPFAM" id="SSF57667">
    <property type="entry name" value="beta-beta-alpha zinc fingers"/>
    <property type="match status" value="1"/>
</dbReference>
<accession>A0A5B0PWJ4</accession>
<organism evidence="3 4">
    <name type="scientific">Puccinia graminis f. sp. tritici</name>
    <dbReference type="NCBI Taxonomy" id="56615"/>
    <lineage>
        <taxon>Eukaryota</taxon>
        <taxon>Fungi</taxon>
        <taxon>Dikarya</taxon>
        <taxon>Basidiomycota</taxon>
        <taxon>Pucciniomycotina</taxon>
        <taxon>Pucciniomycetes</taxon>
        <taxon>Pucciniales</taxon>
        <taxon>Pucciniaceae</taxon>
        <taxon>Puccinia</taxon>
    </lineage>
</organism>
<dbReference type="EMBL" id="VDEP01000311">
    <property type="protein sequence ID" value="KAA1105255.1"/>
    <property type="molecule type" value="Genomic_DNA"/>
</dbReference>
<gene>
    <name evidence="3" type="ORF">PGTUg99_021050</name>
</gene>
<dbReference type="GO" id="GO:0046872">
    <property type="term" value="F:metal ion binding"/>
    <property type="evidence" value="ECO:0007669"/>
    <property type="project" value="UniProtKB-KW"/>
</dbReference>
<dbReference type="AlphaFoldDB" id="A0A5B0PWJ4"/>
<evidence type="ECO:0000256" key="1">
    <source>
        <dbReference type="ARBA" id="ARBA00022723"/>
    </source>
</evidence>
<dbReference type="InterPro" id="IPR040048">
    <property type="entry name" value="ZNF277"/>
</dbReference>
<name>A0A5B0PWJ4_PUCGR</name>
<dbReference type="PANTHER" id="PTHR13267:SF3">
    <property type="entry name" value="ZINC FINGER PROTEIN 277"/>
    <property type="match status" value="1"/>
</dbReference>